<name>A0A917D3Y4_9BACL</name>
<reference evidence="1" key="2">
    <citation type="submission" date="2020-09" db="EMBL/GenBank/DDBJ databases">
        <authorList>
            <person name="Sun Q."/>
            <person name="Zhou Y."/>
        </authorList>
    </citation>
    <scope>NUCLEOTIDE SEQUENCE</scope>
    <source>
        <strain evidence="1">CGMCC 1.12987</strain>
    </source>
</reference>
<gene>
    <name evidence="1" type="ORF">GCM10010916_29070</name>
</gene>
<accession>A0A917D3Y4</accession>
<reference evidence="1" key="1">
    <citation type="journal article" date="2014" name="Int. J. Syst. Evol. Microbiol.">
        <title>Complete genome sequence of Corynebacterium casei LMG S-19264T (=DSM 44701T), isolated from a smear-ripened cheese.</title>
        <authorList>
            <consortium name="US DOE Joint Genome Institute (JGI-PGF)"/>
            <person name="Walter F."/>
            <person name="Albersmeier A."/>
            <person name="Kalinowski J."/>
            <person name="Ruckert C."/>
        </authorList>
    </citation>
    <scope>NUCLEOTIDE SEQUENCE</scope>
    <source>
        <strain evidence="1">CGMCC 1.12987</strain>
    </source>
</reference>
<keyword evidence="2" id="KW-1185">Reference proteome</keyword>
<comment type="caution">
    <text evidence="1">The sequence shown here is derived from an EMBL/GenBank/DDBJ whole genome shotgun (WGS) entry which is preliminary data.</text>
</comment>
<evidence type="ECO:0000313" key="1">
    <source>
        <dbReference type="EMBL" id="GGG10397.1"/>
    </source>
</evidence>
<dbReference type="AlphaFoldDB" id="A0A917D3Y4"/>
<evidence type="ECO:0000313" key="2">
    <source>
        <dbReference type="Proteomes" id="UP000644756"/>
    </source>
</evidence>
<sequence>MRTVMGLQMDLPQGKLPGFYAQIIKGIADITTLIDRSGELLFIEPQHAAAVMKVLQHYKVEAEQDEWIELSEPDWRLEAIWEDYGVTARAGGKFAELRLACVGAVYPADSSEELEQAWMQIEEHNIASLQTAANRRLFVVDRQLAELIEGIAKAYRCNLEWLY</sequence>
<dbReference type="RefSeq" id="WP_188531787.1">
    <property type="nucleotide sequence ID" value="NZ_BMGR01000009.1"/>
</dbReference>
<protein>
    <submittedName>
        <fullName evidence="1">Uncharacterized protein</fullName>
    </submittedName>
</protein>
<organism evidence="1 2">
    <name type="scientific">Paenibacillus abyssi</name>
    <dbReference type="NCBI Taxonomy" id="1340531"/>
    <lineage>
        <taxon>Bacteria</taxon>
        <taxon>Bacillati</taxon>
        <taxon>Bacillota</taxon>
        <taxon>Bacilli</taxon>
        <taxon>Bacillales</taxon>
        <taxon>Paenibacillaceae</taxon>
        <taxon>Paenibacillus</taxon>
    </lineage>
</organism>
<dbReference type="Proteomes" id="UP000644756">
    <property type="component" value="Unassembled WGS sequence"/>
</dbReference>
<proteinExistence type="predicted"/>
<dbReference type="EMBL" id="BMGR01000009">
    <property type="protein sequence ID" value="GGG10397.1"/>
    <property type="molecule type" value="Genomic_DNA"/>
</dbReference>